<dbReference type="RefSeq" id="WP_003352066.1">
    <property type="nucleotide sequence ID" value="NZ_AFEU01000002.1"/>
</dbReference>
<evidence type="ECO:0000256" key="1">
    <source>
        <dbReference type="ARBA" id="ARBA00005091"/>
    </source>
</evidence>
<dbReference type="AlphaFoldDB" id="I3E269"/>
<evidence type="ECO:0000313" key="14">
    <source>
        <dbReference type="Proteomes" id="UP000010523"/>
    </source>
</evidence>
<evidence type="ECO:0000256" key="2">
    <source>
        <dbReference type="ARBA" id="ARBA00011152"/>
    </source>
</evidence>
<dbReference type="EC" id="3.5.1.2" evidence="10"/>
<dbReference type="GO" id="GO:0000105">
    <property type="term" value="P:L-histidine biosynthetic process"/>
    <property type="evidence" value="ECO:0007669"/>
    <property type="project" value="UniProtKB-UniRule"/>
</dbReference>
<feature type="active site" evidence="10 11">
    <location>
        <position position="188"/>
    </location>
</feature>
<keyword evidence="3 10" id="KW-0028">Amino-acid biosynthesis</keyword>
<dbReference type="EC" id="4.3.2.10" evidence="10"/>
<dbReference type="GO" id="GO:0016829">
    <property type="term" value="F:lyase activity"/>
    <property type="evidence" value="ECO:0007669"/>
    <property type="project" value="UniProtKB-KW"/>
</dbReference>
<proteinExistence type="inferred from homology"/>
<comment type="function">
    <text evidence="10">IGPS catalyzes the conversion of PRFAR and glutamine to IGP, AICAR and glutamate. The HisH subunit catalyzes the hydrolysis of glutamine to glutamate and ammonia as part of the synthesis of IGP and AICAR. The resulting ammonia molecule is channeled to the active site of HisF.</text>
</comment>
<dbReference type="Gene3D" id="3.40.50.880">
    <property type="match status" value="1"/>
</dbReference>
<dbReference type="PANTHER" id="PTHR42701">
    <property type="entry name" value="IMIDAZOLE GLYCEROL PHOSPHATE SYNTHASE SUBUNIT HISH"/>
    <property type="match status" value="1"/>
</dbReference>
<evidence type="ECO:0000256" key="9">
    <source>
        <dbReference type="ARBA" id="ARBA00049534"/>
    </source>
</evidence>
<dbReference type="Pfam" id="PF00117">
    <property type="entry name" value="GATase"/>
    <property type="match status" value="1"/>
</dbReference>
<dbReference type="PIRSF" id="PIRSF000495">
    <property type="entry name" value="Amidotransf_hisH"/>
    <property type="match status" value="1"/>
</dbReference>
<evidence type="ECO:0000256" key="11">
    <source>
        <dbReference type="PIRSR" id="PIRSR000495-1"/>
    </source>
</evidence>
<dbReference type="STRING" id="997296.PB1_09522"/>
<dbReference type="InterPro" id="IPR010139">
    <property type="entry name" value="Imidazole-glycPsynth_HisH"/>
</dbReference>
<feature type="active site" evidence="10 11">
    <location>
        <position position="186"/>
    </location>
</feature>
<keyword evidence="6 10" id="KW-0368">Histidine biosynthesis</keyword>
<evidence type="ECO:0000256" key="8">
    <source>
        <dbReference type="ARBA" id="ARBA00047838"/>
    </source>
</evidence>
<evidence type="ECO:0000256" key="4">
    <source>
        <dbReference type="ARBA" id="ARBA00022801"/>
    </source>
</evidence>
<keyword evidence="7 10" id="KW-0456">Lyase</keyword>
<keyword evidence="13" id="KW-0808">Transferase</keyword>
<keyword evidence="4 10" id="KW-0378">Hydrolase</keyword>
<dbReference type="PANTHER" id="PTHR42701:SF1">
    <property type="entry name" value="IMIDAZOLE GLYCEROL PHOSPHATE SYNTHASE SUBUNIT HISH"/>
    <property type="match status" value="1"/>
</dbReference>
<dbReference type="HAMAP" id="MF_00278">
    <property type="entry name" value="HisH"/>
    <property type="match status" value="1"/>
</dbReference>
<accession>I3E269</accession>
<evidence type="ECO:0000256" key="6">
    <source>
        <dbReference type="ARBA" id="ARBA00023102"/>
    </source>
</evidence>
<dbReference type="eggNOG" id="COG0118">
    <property type="taxonomic scope" value="Bacteria"/>
</dbReference>
<evidence type="ECO:0000256" key="3">
    <source>
        <dbReference type="ARBA" id="ARBA00022605"/>
    </source>
</evidence>
<organism evidence="13 14">
    <name type="scientific">Bacillus methanolicus PB1</name>
    <dbReference type="NCBI Taxonomy" id="997296"/>
    <lineage>
        <taxon>Bacteria</taxon>
        <taxon>Bacillati</taxon>
        <taxon>Bacillota</taxon>
        <taxon>Bacilli</taxon>
        <taxon>Bacillales</taxon>
        <taxon>Bacillaceae</taxon>
        <taxon>Bacillus</taxon>
    </lineage>
</organism>
<name>I3E269_BACMT</name>
<keyword evidence="5 10" id="KW-0315">Glutamine amidotransferase</keyword>
<dbReference type="OrthoDB" id="9807137at2"/>
<dbReference type="PROSITE" id="PS51274">
    <property type="entry name" value="GATASE_COBBQ"/>
    <property type="match status" value="1"/>
</dbReference>
<dbReference type="GO" id="GO:0004359">
    <property type="term" value="F:glutaminase activity"/>
    <property type="evidence" value="ECO:0007669"/>
    <property type="project" value="UniProtKB-EC"/>
</dbReference>
<comment type="subcellular location">
    <subcellularLocation>
        <location evidence="10">Cytoplasm</location>
    </subcellularLocation>
</comment>
<dbReference type="Proteomes" id="UP000010523">
    <property type="component" value="Unassembled WGS sequence"/>
</dbReference>
<dbReference type="InterPro" id="IPR029062">
    <property type="entry name" value="Class_I_gatase-like"/>
</dbReference>
<evidence type="ECO:0000256" key="10">
    <source>
        <dbReference type="HAMAP-Rule" id="MF_00278"/>
    </source>
</evidence>
<dbReference type="NCBIfam" id="TIGR01855">
    <property type="entry name" value="IMP_synth_hisH"/>
    <property type="match status" value="1"/>
</dbReference>
<evidence type="ECO:0000256" key="7">
    <source>
        <dbReference type="ARBA" id="ARBA00023239"/>
    </source>
</evidence>
<dbReference type="CDD" id="cd01748">
    <property type="entry name" value="GATase1_IGP_Synthase"/>
    <property type="match status" value="1"/>
</dbReference>
<evidence type="ECO:0000256" key="5">
    <source>
        <dbReference type="ARBA" id="ARBA00022962"/>
    </source>
</evidence>
<dbReference type="GO" id="GO:0005737">
    <property type="term" value="C:cytoplasm"/>
    <property type="evidence" value="ECO:0007669"/>
    <property type="project" value="UniProtKB-SubCell"/>
</dbReference>
<feature type="domain" description="Glutamine amidotransferase" evidence="12">
    <location>
        <begin position="4"/>
        <end position="202"/>
    </location>
</feature>
<comment type="pathway">
    <text evidence="1 10">Amino-acid biosynthesis; L-histidine biosynthesis; L-histidine from 5-phospho-alpha-D-ribose 1-diphosphate: step 5/9.</text>
</comment>
<keyword evidence="14" id="KW-1185">Reference proteome</keyword>
<evidence type="ECO:0000259" key="12">
    <source>
        <dbReference type="Pfam" id="PF00117"/>
    </source>
</evidence>
<protein>
    <recommendedName>
        <fullName evidence="10">Imidazole glycerol phosphate synthase subunit HisH</fullName>
        <ecNumber evidence="10">4.3.2.10</ecNumber>
    </recommendedName>
    <alternativeName>
        <fullName evidence="10">IGP synthase glutaminase subunit</fullName>
        <ecNumber evidence="10">3.5.1.2</ecNumber>
    </alternativeName>
    <alternativeName>
        <fullName evidence="10">IGP synthase subunit HisH</fullName>
    </alternativeName>
    <alternativeName>
        <fullName evidence="10">ImGP synthase subunit HisH</fullName>
        <shortName evidence="10">IGPS subunit HisH</shortName>
    </alternativeName>
</protein>
<dbReference type="InterPro" id="IPR017926">
    <property type="entry name" value="GATASE"/>
</dbReference>
<comment type="subunit">
    <text evidence="2 10">Heterodimer of HisH and HisF.</text>
</comment>
<dbReference type="EMBL" id="AFEU01000002">
    <property type="protein sequence ID" value="EIJ80590.1"/>
    <property type="molecule type" value="Genomic_DNA"/>
</dbReference>
<dbReference type="SUPFAM" id="SSF52317">
    <property type="entry name" value="Class I glutamine amidotransferase-like"/>
    <property type="match status" value="1"/>
</dbReference>
<dbReference type="PROSITE" id="PS51273">
    <property type="entry name" value="GATASE_TYPE_1"/>
    <property type="match status" value="1"/>
</dbReference>
<dbReference type="PATRIC" id="fig|997296.3.peg.2021"/>
<keyword evidence="13" id="KW-0328">Glycosyltransferase</keyword>
<reference evidence="13 14" key="1">
    <citation type="journal article" date="2012" name="Appl. Environ. Microbiol.">
        <title>Genome Sequence of Thermotolerant Bacillus methanolicus: Features and Regulation Related to Methylotrophy and Production of L-Lysine and L-Glutamate from Methanol.</title>
        <authorList>
            <person name="Heggeset T.M."/>
            <person name="Krog A."/>
            <person name="Balzer S."/>
            <person name="Wentzel A."/>
            <person name="Ellingsen T.E."/>
            <person name="Brautaset T."/>
        </authorList>
    </citation>
    <scope>NUCLEOTIDE SEQUENCE [LARGE SCALE GENOMIC DNA]</scope>
    <source>
        <strain evidence="13 14">PB1</strain>
    </source>
</reference>
<dbReference type="GO" id="GO:0000107">
    <property type="term" value="F:imidazoleglycerol-phosphate synthase activity"/>
    <property type="evidence" value="ECO:0007669"/>
    <property type="project" value="UniProtKB-UniRule"/>
</dbReference>
<evidence type="ECO:0000313" key="13">
    <source>
        <dbReference type="EMBL" id="EIJ80590.1"/>
    </source>
</evidence>
<feature type="active site" description="Nucleophile" evidence="10 11">
    <location>
        <position position="79"/>
    </location>
</feature>
<comment type="caution">
    <text evidence="13">The sequence shown here is derived from an EMBL/GenBank/DDBJ whole genome shotgun (WGS) entry which is preliminary data.</text>
</comment>
<keyword evidence="10" id="KW-0963">Cytoplasm</keyword>
<gene>
    <name evidence="10 13" type="primary">hisH</name>
    <name evidence="13" type="ORF">PB1_09522</name>
</gene>
<comment type="catalytic activity">
    <reaction evidence="8 10">
        <text>5-[(5-phospho-1-deoxy-D-ribulos-1-ylimino)methylamino]-1-(5-phospho-beta-D-ribosyl)imidazole-4-carboxamide + L-glutamine = D-erythro-1-(imidazol-4-yl)glycerol 3-phosphate + 5-amino-1-(5-phospho-beta-D-ribosyl)imidazole-4-carboxamide + L-glutamate + H(+)</text>
        <dbReference type="Rhea" id="RHEA:24793"/>
        <dbReference type="ChEBI" id="CHEBI:15378"/>
        <dbReference type="ChEBI" id="CHEBI:29985"/>
        <dbReference type="ChEBI" id="CHEBI:58278"/>
        <dbReference type="ChEBI" id="CHEBI:58359"/>
        <dbReference type="ChEBI" id="CHEBI:58475"/>
        <dbReference type="ChEBI" id="CHEBI:58525"/>
        <dbReference type="EC" id="4.3.2.10"/>
    </reaction>
</comment>
<dbReference type="UniPathway" id="UPA00031">
    <property type="reaction ID" value="UER00010"/>
</dbReference>
<comment type="catalytic activity">
    <reaction evidence="9 10">
        <text>L-glutamine + H2O = L-glutamate + NH4(+)</text>
        <dbReference type="Rhea" id="RHEA:15889"/>
        <dbReference type="ChEBI" id="CHEBI:15377"/>
        <dbReference type="ChEBI" id="CHEBI:28938"/>
        <dbReference type="ChEBI" id="CHEBI:29985"/>
        <dbReference type="ChEBI" id="CHEBI:58359"/>
        <dbReference type="EC" id="3.5.1.2"/>
    </reaction>
</comment>
<sequence length="212" mass="23168">MIGIIDYGMGNLFSVSKALERLGASYFISEYRQELREASALILPGVGSFRDAMARLNDTGLTDMVKEYVQSGRPLLGICLGMQLLFEESEENGLTKGLALLPGKVHRFPGITEQGETYKVPHMGWNKLNLAAPSPILENITGGFVYFVHSYYVSPGERDVVIAETDYDVKVPAVVGRGNVYGMQFHPEKSGALGMQLLHNFVTLNGSLSFAG</sequence>